<keyword evidence="2" id="KW-0378">Hydrolase</keyword>
<dbReference type="EMBL" id="VUNN01000007">
    <property type="protein sequence ID" value="MSU06141.1"/>
    <property type="molecule type" value="Genomic_DNA"/>
</dbReference>
<dbReference type="PANTHER" id="PTHR42951">
    <property type="entry name" value="METALLO-BETA-LACTAMASE DOMAIN-CONTAINING"/>
    <property type="match status" value="1"/>
</dbReference>
<dbReference type="Gene3D" id="3.60.15.10">
    <property type="entry name" value="Ribonuclease Z/Hydroxyacylglutathione hydrolase-like"/>
    <property type="match status" value="1"/>
</dbReference>
<proteinExistence type="predicted"/>
<dbReference type="InterPro" id="IPR050855">
    <property type="entry name" value="NDM-1-like"/>
</dbReference>
<dbReference type="Pfam" id="PF00753">
    <property type="entry name" value="Lactamase_B"/>
    <property type="match status" value="1"/>
</dbReference>
<protein>
    <submittedName>
        <fullName evidence="2">MBL fold metallo-hydrolase</fullName>
    </submittedName>
</protein>
<dbReference type="InterPro" id="IPR001279">
    <property type="entry name" value="Metallo-B-lactamas"/>
</dbReference>
<accession>A0A7X2TQ59</accession>
<dbReference type="Proteomes" id="UP000460549">
    <property type="component" value="Unassembled WGS sequence"/>
</dbReference>
<organism evidence="2 3">
    <name type="scientific">Bullifex porci</name>
    <dbReference type="NCBI Taxonomy" id="2606638"/>
    <lineage>
        <taxon>Bacteria</taxon>
        <taxon>Pseudomonadati</taxon>
        <taxon>Spirochaetota</taxon>
        <taxon>Spirochaetia</taxon>
        <taxon>Spirochaetales</taxon>
        <taxon>Spirochaetaceae</taxon>
        <taxon>Bullifex</taxon>
    </lineage>
</organism>
<name>A0A7X2TQ59_9SPIO</name>
<dbReference type="PANTHER" id="PTHR42951:SF22">
    <property type="entry name" value="METALLO BETA-LACTAMASE SUPERFAMILY LIPOPROTEIN"/>
    <property type="match status" value="1"/>
</dbReference>
<dbReference type="AlphaFoldDB" id="A0A7X2TQ59"/>
<keyword evidence="3" id="KW-1185">Reference proteome</keyword>
<evidence type="ECO:0000313" key="2">
    <source>
        <dbReference type="EMBL" id="MSU06141.1"/>
    </source>
</evidence>
<dbReference type="SMART" id="SM00849">
    <property type="entry name" value="Lactamase_B"/>
    <property type="match status" value="1"/>
</dbReference>
<evidence type="ECO:0000313" key="3">
    <source>
        <dbReference type="Proteomes" id="UP000460549"/>
    </source>
</evidence>
<gene>
    <name evidence="2" type="ORF">FYJ80_05040</name>
</gene>
<sequence>MNSYEIIKIDDSTWRIEDNGARFFLLSGDDYSLLIDTGMNVKNVKAIAQSLTDKPIKLINTHADPDHIGANCEFSSFMMNTLELDNYNIYQKCSGKVIPVNDHEIINIGGRSLEVIFIPGHTPGSIALLDIERRVLFSGDTIQAGNIFLFGPMRNIKTYLQSLERLNSLKDRFDFIYPSHANPVLEPNIIEKLIEGTKAVIDNKLSYSDASLFGQKIKVYDIGCAKLLLN</sequence>
<dbReference type="SUPFAM" id="SSF56281">
    <property type="entry name" value="Metallo-hydrolase/oxidoreductase"/>
    <property type="match status" value="1"/>
</dbReference>
<comment type="caution">
    <text evidence="2">The sequence shown here is derived from an EMBL/GenBank/DDBJ whole genome shotgun (WGS) entry which is preliminary data.</text>
</comment>
<dbReference type="GO" id="GO:0016787">
    <property type="term" value="F:hydrolase activity"/>
    <property type="evidence" value="ECO:0007669"/>
    <property type="project" value="UniProtKB-KW"/>
</dbReference>
<dbReference type="RefSeq" id="WP_154425116.1">
    <property type="nucleotide sequence ID" value="NZ_VUNN01000007.1"/>
</dbReference>
<reference evidence="2 3" key="1">
    <citation type="submission" date="2019-08" db="EMBL/GenBank/DDBJ databases">
        <title>In-depth cultivation of the pig gut microbiome towards novel bacterial diversity and tailored functional studies.</title>
        <authorList>
            <person name="Wylensek D."/>
            <person name="Hitch T.C.A."/>
            <person name="Clavel T."/>
        </authorList>
    </citation>
    <scope>NUCLEOTIDE SEQUENCE [LARGE SCALE GENOMIC DNA]</scope>
    <source>
        <strain evidence="2 3">NM-380-WT-3C1</strain>
    </source>
</reference>
<dbReference type="InterPro" id="IPR036866">
    <property type="entry name" value="RibonucZ/Hydroxyglut_hydro"/>
</dbReference>
<evidence type="ECO:0000259" key="1">
    <source>
        <dbReference type="SMART" id="SM00849"/>
    </source>
</evidence>
<feature type="domain" description="Metallo-beta-lactamase" evidence="1">
    <location>
        <begin position="20"/>
        <end position="180"/>
    </location>
</feature>